<dbReference type="GeneID" id="102801713"/>
<evidence type="ECO:0000256" key="2">
    <source>
        <dbReference type="ARBA" id="ARBA00022963"/>
    </source>
</evidence>
<accession>A0ABM0MAW8</accession>
<protein>
    <submittedName>
        <fullName evidence="6">Sn1-specific diacylglycerol lipase alpha-like</fullName>
    </submittedName>
</protein>
<name>A0ABM0MAW8_SACKO</name>
<evidence type="ECO:0000256" key="3">
    <source>
        <dbReference type="ARBA" id="ARBA00023098"/>
    </source>
</evidence>
<sequence length="445" mass="48527">MGLENPVNIGDDSGMDTAYLVNMGDCSGVDTGYLVNMGDGSGMDTGYLVNMGDGSGMDTGYLVNMGDGSGMDTGYLVNMGDGSGMDTGYLVNMGDCSGVDTGYLVNMGDGSGMDTGYLVNMGDVSGMDTGYLVNMGDGSGMDTGYLVNMGDVSGMDTGYLVNMGDGSGMETGLIVLSVVLGVVEFDMSVSCIRNLHDHVLGYIVILCVCITLEALISWLSLRGTIMYTRPRDKIAYILYVRLAVLVVELVWLIFGLVWVADHYNVCPAGMAKRTVLGIVVCNWVVMFTLFWILWCTFDRAGRSWVKLKRDKKQEAIKRSMSRVERRMSRAKNIMLLANTSPLNVALSLANAFGDVARLFSEFFHELDVVPSDIIAGLLLLREEQKRRRRVIVESQSNNVFQFLSGVPIAPSTNFLNLQDPMVGARLSRNSRDLAVERKITYSRIS</sequence>
<evidence type="ECO:0000256" key="1">
    <source>
        <dbReference type="ARBA" id="ARBA00022801"/>
    </source>
</evidence>
<proteinExistence type="predicted"/>
<keyword evidence="5" id="KW-1185">Reference proteome</keyword>
<keyword evidence="4" id="KW-1133">Transmembrane helix</keyword>
<dbReference type="RefSeq" id="XP_006817159.1">
    <property type="nucleotide sequence ID" value="XM_006817096.1"/>
</dbReference>
<keyword evidence="1" id="KW-0378">Hydrolase</keyword>
<feature type="transmembrane region" description="Helical" evidence="4">
    <location>
        <begin position="199"/>
        <end position="221"/>
    </location>
</feature>
<keyword evidence="2" id="KW-0442">Lipid degradation</keyword>
<evidence type="ECO:0000313" key="6">
    <source>
        <dbReference type="RefSeq" id="XP_006817159.1"/>
    </source>
</evidence>
<gene>
    <name evidence="6" type="primary">LOC102801713</name>
</gene>
<reference evidence="6" key="1">
    <citation type="submission" date="2025-08" db="UniProtKB">
        <authorList>
            <consortium name="RefSeq"/>
        </authorList>
    </citation>
    <scope>IDENTIFICATION</scope>
    <source>
        <tissue evidence="6">Testes</tissue>
    </source>
</reference>
<evidence type="ECO:0000256" key="4">
    <source>
        <dbReference type="SAM" id="Phobius"/>
    </source>
</evidence>
<evidence type="ECO:0000313" key="5">
    <source>
        <dbReference type="Proteomes" id="UP000694865"/>
    </source>
</evidence>
<dbReference type="InterPro" id="IPR052214">
    <property type="entry name" value="DAG_Lipase-Related"/>
</dbReference>
<keyword evidence="3" id="KW-0443">Lipid metabolism</keyword>
<dbReference type="Proteomes" id="UP000694865">
    <property type="component" value="Unplaced"/>
</dbReference>
<dbReference type="PANTHER" id="PTHR45792">
    <property type="entry name" value="DIACYLGLYCEROL LIPASE HOMOLOG-RELATED"/>
    <property type="match status" value="1"/>
</dbReference>
<dbReference type="PANTHER" id="PTHR45792:SF8">
    <property type="entry name" value="DIACYLGLYCEROL LIPASE-ALPHA"/>
    <property type="match status" value="1"/>
</dbReference>
<feature type="transmembrane region" description="Helical" evidence="4">
    <location>
        <begin position="274"/>
        <end position="297"/>
    </location>
</feature>
<organism evidence="5 6">
    <name type="scientific">Saccoglossus kowalevskii</name>
    <name type="common">Acorn worm</name>
    <dbReference type="NCBI Taxonomy" id="10224"/>
    <lineage>
        <taxon>Eukaryota</taxon>
        <taxon>Metazoa</taxon>
        <taxon>Hemichordata</taxon>
        <taxon>Enteropneusta</taxon>
        <taxon>Harrimaniidae</taxon>
        <taxon>Saccoglossus</taxon>
    </lineage>
</organism>
<keyword evidence="4" id="KW-0812">Transmembrane</keyword>
<keyword evidence="4" id="KW-0472">Membrane</keyword>
<feature type="transmembrane region" description="Helical" evidence="4">
    <location>
        <begin position="233"/>
        <end position="254"/>
    </location>
</feature>